<comment type="caution">
    <text evidence="1">The sequence shown here is derived from an EMBL/GenBank/DDBJ whole genome shotgun (WGS) entry which is preliminary data.</text>
</comment>
<gene>
    <name evidence="1" type="ORF">H6F99_11855</name>
</gene>
<proteinExistence type="predicted"/>
<sequence length="120" mass="14173">MTTSFNDNNSNEHQLQLDILRWLSNLLEMEDPISFLTKFKETIQLSGQIQKEKEEAEAESRRVAQFEVETKACKRLIAIIIEYAKSQGINPYDLPYLKRKSYEELCEYIKEFWPALIPQI</sequence>
<evidence type="ECO:0000313" key="1">
    <source>
        <dbReference type="EMBL" id="MBD2278963.1"/>
    </source>
</evidence>
<dbReference type="RefSeq" id="WP_190383128.1">
    <property type="nucleotide sequence ID" value="NZ_JACJQT010000027.1"/>
</dbReference>
<dbReference type="EMBL" id="JACJQT010000027">
    <property type="protein sequence ID" value="MBD2278963.1"/>
    <property type="molecule type" value="Genomic_DNA"/>
</dbReference>
<organism evidence="1 2">
    <name type="scientific">Aphanizomenon flos-aquae FACHB-1040</name>
    <dbReference type="NCBI Taxonomy" id="2692887"/>
    <lineage>
        <taxon>Bacteria</taxon>
        <taxon>Bacillati</taxon>
        <taxon>Cyanobacteriota</taxon>
        <taxon>Cyanophyceae</taxon>
        <taxon>Nostocales</taxon>
        <taxon>Aphanizomenonaceae</taxon>
        <taxon>Aphanizomenon</taxon>
    </lineage>
</organism>
<dbReference type="Proteomes" id="UP000606721">
    <property type="component" value="Unassembled WGS sequence"/>
</dbReference>
<protein>
    <submittedName>
        <fullName evidence="1">Uncharacterized protein</fullName>
    </submittedName>
</protein>
<name>A0ABR8BVN0_APHFL</name>
<keyword evidence="2" id="KW-1185">Reference proteome</keyword>
<reference evidence="1 2" key="1">
    <citation type="journal article" date="2020" name="ISME J.">
        <title>Comparative genomics reveals insights into cyanobacterial evolution and habitat adaptation.</title>
        <authorList>
            <person name="Chen M.Y."/>
            <person name="Teng W.K."/>
            <person name="Zhao L."/>
            <person name="Hu C.X."/>
            <person name="Zhou Y.K."/>
            <person name="Han B.P."/>
            <person name="Song L.R."/>
            <person name="Shu W.S."/>
        </authorList>
    </citation>
    <scope>NUCLEOTIDE SEQUENCE [LARGE SCALE GENOMIC DNA]</scope>
    <source>
        <strain evidence="1 2">FACHB-1040</strain>
    </source>
</reference>
<accession>A0ABR8BVN0</accession>
<evidence type="ECO:0000313" key="2">
    <source>
        <dbReference type="Proteomes" id="UP000606721"/>
    </source>
</evidence>